<feature type="domain" description="C2H2-type" evidence="7">
    <location>
        <begin position="505"/>
        <end position="532"/>
    </location>
</feature>
<feature type="domain" description="C2H2-type" evidence="7">
    <location>
        <begin position="533"/>
        <end position="552"/>
    </location>
</feature>
<feature type="region of interest" description="Disordered" evidence="6">
    <location>
        <begin position="554"/>
        <end position="591"/>
    </location>
</feature>
<dbReference type="PANTHER" id="PTHR24408">
    <property type="entry name" value="ZINC FINGER PROTEIN"/>
    <property type="match status" value="1"/>
</dbReference>
<feature type="compositionally biased region" description="Polar residues" evidence="6">
    <location>
        <begin position="641"/>
        <end position="652"/>
    </location>
</feature>
<accession>A0A232EYP9</accession>
<keyword evidence="1" id="KW-0479">Metal-binding</keyword>
<dbReference type="EMBL" id="NNAY01001575">
    <property type="protein sequence ID" value="OXU23544.1"/>
    <property type="molecule type" value="Genomic_DNA"/>
</dbReference>
<feature type="domain" description="C2H2-type" evidence="7">
    <location>
        <begin position="333"/>
        <end position="356"/>
    </location>
</feature>
<dbReference type="PROSITE" id="PS50157">
    <property type="entry name" value="ZINC_FINGER_C2H2_2"/>
    <property type="match status" value="7"/>
</dbReference>
<feature type="compositionally biased region" description="Basic and acidic residues" evidence="6">
    <location>
        <begin position="566"/>
        <end position="581"/>
    </location>
</feature>
<comment type="caution">
    <text evidence="8">The sequence shown here is derived from an EMBL/GenBank/DDBJ whole genome shotgun (WGS) entry which is preliminary data.</text>
</comment>
<dbReference type="SUPFAM" id="SSF57667">
    <property type="entry name" value="beta-beta-alpha zinc fingers"/>
    <property type="match status" value="3"/>
</dbReference>
<evidence type="ECO:0000313" key="9">
    <source>
        <dbReference type="Proteomes" id="UP000215335"/>
    </source>
</evidence>
<evidence type="ECO:0000256" key="4">
    <source>
        <dbReference type="ARBA" id="ARBA00022833"/>
    </source>
</evidence>
<sequence>MCARLLACPLCSQPGFLTLDALRAGLVSVATRPLACPVCNEVLLGIDKLTIHLFGHSINPSNTVVGGGNESAKIIEVRNAQAIPIQSWNVLNAAAAAAAQAVEVNGKSQESARENTGSGIYIPIDEIETFRNLTAIKDASNVISANNAQNVTSEISAPSQVIFLQNVTPVQPAGIYQPTSTAEVATSTSVQVSELTDQNNGLKTIVKEIDMNGRIVQSEVSSVANSNTDDTTSKYPPSHTDRLADLVKNAQITASPLGTFHDSYDCSKPEKPTPMKPSIKSTRILSASERTERCNVCGFHFPDKNILLLHKQLVHMIQAKDSNAAPESLMKNYPCHLCTKVFKMRGSLMVHMRVAHPKFNTSSSVRDAQQKKEQKKDPPPAPEILPSSEIEGGFSCSVCGKSFRKEVHVAQHMRIHEGKQWECEICSKMFTTKYFLKKHKRLHSGEMPYKCNLCDKTFTFQQSFHKHRLYHKDDKPHTCMTCGRSFKELSTLHNHERIHTGEKPFACETCGKCFRQRVSYLVHRRIHTGVMPYKCNSCGKNFRYKVSQRTHKCPLLSPEGNTIRPDGCDKSQDSSEMRDSPDSSSQDEQSMDNAITSEENQYVLVLNENGHHVLKRKRDVENENNQETSNDKIDLNKENSNESNDFLGNIWNQETNDDMDYREGNAKADEIVSSVLKDTNLWNECPSTNNDSPLPDNSVSEQFIEKELTNEFASELWNQTPTNETSYEKTNGNDQSNSTADFFSMVMSPLENELSSPSAEMKHLRLSSPVNNQENTSEAVDCFPPMNSNINPVQVDHNSIEENFSETNGNLSTLQTINEDSLKELLNSIVDK</sequence>
<dbReference type="FunFam" id="3.30.160.60:FF:000110">
    <property type="entry name" value="Zinc finger protein-like"/>
    <property type="match status" value="1"/>
</dbReference>
<feature type="compositionally biased region" description="Basic and acidic residues" evidence="6">
    <location>
        <begin position="629"/>
        <end position="640"/>
    </location>
</feature>
<keyword evidence="3 5" id="KW-0863">Zinc-finger</keyword>
<dbReference type="PROSITE" id="PS00028">
    <property type="entry name" value="ZINC_FINGER_C2H2_1"/>
    <property type="match status" value="7"/>
</dbReference>
<evidence type="ECO:0000256" key="5">
    <source>
        <dbReference type="PROSITE-ProRule" id="PRU00042"/>
    </source>
</evidence>
<dbReference type="FunFam" id="3.30.160.60:FF:001297">
    <property type="entry name" value="Zinc finger and SCAN domain-containing protein 2"/>
    <property type="match status" value="1"/>
</dbReference>
<dbReference type="OrthoDB" id="654211at2759"/>
<gene>
    <name evidence="8" type="ORF">TSAR_005429</name>
</gene>
<evidence type="ECO:0000256" key="1">
    <source>
        <dbReference type="ARBA" id="ARBA00022723"/>
    </source>
</evidence>
<protein>
    <recommendedName>
        <fullName evidence="7">C2H2-type domain-containing protein</fullName>
    </recommendedName>
</protein>
<dbReference type="PANTHER" id="PTHR24408:SF61">
    <property type="entry name" value="E3 SUMO-PROTEIN LIGASE ZNF451"/>
    <property type="match status" value="1"/>
</dbReference>
<name>A0A232EYP9_9HYME</name>
<dbReference type="InterPro" id="IPR013087">
    <property type="entry name" value="Znf_C2H2_type"/>
</dbReference>
<dbReference type="InterPro" id="IPR036236">
    <property type="entry name" value="Znf_C2H2_sf"/>
</dbReference>
<dbReference type="GO" id="GO:0000981">
    <property type="term" value="F:DNA-binding transcription factor activity, RNA polymerase II-specific"/>
    <property type="evidence" value="ECO:0007669"/>
    <property type="project" value="TreeGrafter"/>
</dbReference>
<feature type="domain" description="C2H2-type" evidence="7">
    <location>
        <begin position="421"/>
        <end position="448"/>
    </location>
</feature>
<feature type="domain" description="C2H2-type" evidence="7">
    <location>
        <begin position="477"/>
        <end position="504"/>
    </location>
</feature>
<dbReference type="FunFam" id="3.30.160.60:FF:001253">
    <property type="entry name" value="Zinc finger protein 408"/>
    <property type="match status" value="1"/>
</dbReference>
<dbReference type="GO" id="GO:0043565">
    <property type="term" value="F:sequence-specific DNA binding"/>
    <property type="evidence" value="ECO:0007669"/>
    <property type="project" value="TreeGrafter"/>
</dbReference>
<dbReference type="FunFam" id="3.30.160.60:FF:001573">
    <property type="entry name" value="Zinc finger protein 407"/>
    <property type="match status" value="1"/>
</dbReference>
<feature type="domain" description="C2H2-type" evidence="7">
    <location>
        <begin position="394"/>
        <end position="421"/>
    </location>
</feature>
<proteinExistence type="predicted"/>
<dbReference type="AlphaFoldDB" id="A0A232EYP9"/>
<organism evidence="8 9">
    <name type="scientific">Trichomalopsis sarcophagae</name>
    <dbReference type="NCBI Taxonomy" id="543379"/>
    <lineage>
        <taxon>Eukaryota</taxon>
        <taxon>Metazoa</taxon>
        <taxon>Ecdysozoa</taxon>
        <taxon>Arthropoda</taxon>
        <taxon>Hexapoda</taxon>
        <taxon>Insecta</taxon>
        <taxon>Pterygota</taxon>
        <taxon>Neoptera</taxon>
        <taxon>Endopterygota</taxon>
        <taxon>Hymenoptera</taxon>
        <taxon>Apocrita</taxon>
        <taxon>Proctotrupomorpha</taxon>
        <taxon>Chalcidoidea</taxon>
        <taxon>Pteromalidae</taxon>
        <taxon>Pteromalinae</taxon>
        <taxon>Trichomalopsis</taxon>
    </lineage>
</organism>
<dbReference type="Proteomes" id="UP000215335">
    <property type="component" value="Unassembled WGS sequence"/>
</dbReference>
<feature type="domain" description="C2H2-type" evidence="7">
    <location>
        <begin position="449"/>
        <end position="476"/>
    </location>
</feature>
<keyword evidence="2" id="KW-0677">Repeat</keyword>
<evidence type="ECO:0000259" key="7">
    <source>
        <dbReference type="PROSITE" id="PS50157"/>
    </source>
</evidence>
<reference evidence="8 9" key="1">
    <citation type="journal article" date="2017" name="Curr. Biol.">
        <title>The Evolution of Venom by Co-option of Single-Copy Genes.</title>
        <authorList>
            <person name="Martinson E.O."/>
            <person name="Mrinalini"/>
            <person name="Kelkar Y.D."/>
            <person name="Chang C.H."/>
            <person name="Werren J.H."/>
        </authorList>
    </citation>
    <scope>NUCLEOTIDE SEQUENCE [LARGE SCALE GENOMIC DNA]</scope>
    <source>
        <strain evidence="8 9">Alberta</strain>
        <tissue evidence="8">Whole body</tissue>
    </source>
</reference>
<dbReference type="FunFam" id="3.30.160.60:FF:003317">
    <property type="entry name" value="Zinc finger protein 322"/>
    <property type="match status" value="1"/>
</dbReference>
<dbReference type="GO" id="GO:0005634">
    <property type="term" value="C:nucleus"/>
    <property type="evidence" value="ECO:0007669"/>
    <property type="project" value="TreeGrafter"/>
</dbReference>
<evidence type="ECO:0000256" key="3">
    <source>
        <dbReference type="ARBA" id="ARBA00022771"/>
    </source>
</evidence>
<feature type="region of interest" description="Disordered" evidence="6">
    <location>
        <begin position="359"/>
        <end position="389"/>
    </location>
</feature>
<evidence type="ECO:0000256" key="2">
    <source>
        <dbReference type="ARBA" id="ARBA00022737"/>
    </source>
</evidence>
<dbReference type="SMART" id="SM00355">
    <property type="entry name" value="ZnF_C2H2"/>
    <property type="match status" value="9"/>
</dbReference>
<dbReference type="Pfam" id="PF00096">
    <property type="entry name" value="zf-C2H2"/>
    <property type="match status" value="4"/>
</dbReference>
<evidence type="ECO:0000256" key="6">
    <source>
        <dbReference type="SAM" id="MobiDB-lite"/>
    </source>
</evidence>
<dbReference type="GO" id="GO:0008270">
    <property type="term" value="F:zinc ion binding"/>
    <property type="evidence" value="ECO:0007669"/>
    <property type="project" value="UniProtKB-KW"/>
</dbReference>
<dbReference type="Gene3D" id="3.30.160.60">
    <property type="entry name" value="Classic Zinc Finger"/>
    <property type="match status" value="7"/>
</dbReference>
<feature type="compositionally biased region" description="Basic and acidic residues" evidence="6">
    <location>
        <begin position="368"/>
        <end position="378"/>
    </location>
</feature>
<feature type="region of interest" description="Disordered" evidence="6">
    <location>
        <begin position="613"/>
        <end position="652"/>
    </location>
</feature>
<keyword evidence="4" id="KW-0862">Zinc</keyword>
<dbReference type="STRING" id="543379.A0A232EYP9"/>
<feature type="compositionally biased region" description="Low complexity" evidence="6">
    <location>
        <begin position="582"/>
        <end position="591"/>
    </location>
</feature>
<evidence type="ECO:0000313" key="8">
    <source>
        <dbReference type="EMBL" id="OXU23544.1"/>
    </source>
</evidence>
<keyword evidence="9" id="KW-1185">Reference proteome</keyword>